<dbReference type="EMBL" id="JAPWHU010000324">
    <property type="protein sequence ID" value="MCZ4637292.1"/>
    <property type="molecule type" value="Genomic_DNA"/>
</dbReference>
<keyword evidence="2" id="KW-1185">Reference proteome</keyword>
<evidence type="ECO:0000313" key="2">
    <source>
        <dbReference type="Proteomes" id="UP001301132"/>
    </source>
</evidence>
<gene>
    <name evidence="1" type="ORF">O3S69_24935</name>
</gene>
<dbReference type="Proteomes" id="UP001301132">
    <property type="component" value="Unassembled WGS sequence"/>
</dbReference>
<dbReference type="Gene3D" id="3.40.50.80">
    <property type="entry name" value="Nucleotide-binding domain of ferredoxin-NADP reductase (FNR) module"/>
    <property type="match status" value="1"/>
</dbReference>
<name>A0ABT4P817_9ACTN</name>
<proteinExistence type="predicted"/>
<protein>
    <submittedName>
        <fullName evidence="1">Oxidoreductase</fullName>
    </submittedName>
</protein>
<feature type="non-terminal residue" evidence="1">
    <location>
        <position position="1"/>
    </location>
</feature>
<dbReference type="InterPro" id="IPR039261">
    <property type="entry name" value="FNR_nucleotide-bd"/>
</dbReference>
<reference evidence="1 2" key="1">
    <citation type="submission" date="2022-12" db="EMBL/GenBank/DDBJ databases">
        <authorList>
            <person name="Abashina T."/>
            <person name="Solyanikova I."/>
            <person name="Delegan Y."/>
        </authorList>
    </citation>
    <scope>NUCLEOTIDE SEQUENCE [LARGE SCALE GENOMIC DNA]</scope>
    <source>
        <strain evidence="1 2">IPS92ro</strain>
    </source>
</reference>
<accession>A0ABT4P817</accession>
<organism evidence="1 2">
    <name type="scientific">Streptomyces rubrogriseus</name>
    <dbReference type="NCBI Taxonomy" id="194673"/>
    <lineage>
        <taxon>Bacteria</taxon>
        <taxon>Bacillati</taxon>
        <taxon>Actinomycetota</taxon>
        <taxon>Actinomycetes</taxon>
        <taxon>Kitasatosporales</taxon>
        <taxon>Streptomycetaceae</taxon>
        <taxon>Streptomyces</taxon>
        <taxon>Streptomyces violaceoruber group</taxon>
    </lineage>
</organism>
<comment type="caution">
    <text evidence="1">The sequence shown here is derived from an EMBL/GenBank/DDBJ whole genome shotgun (WGS) entry which is preliminary data.</text>
</comment>
<dbReference type="SUPFAM" id="SSF52343">
    <property type="entry name" value="Ferredoxin reductase-like, C-terminal NADP-linked domain"/>
    <property type="match status" value="1"/>
</dbReference>
<sequence length="52" mass="5443">LASAHVAPLLAEPPAGGWEAYVCGSNAFAEHASRLLVAAGQPVDRIRIERFG</sequence>
<evidence type="ECO:0000313" key="1">
    <source>
        <dbReference type="EMBL" id="MCZ4637292.1"/>
    </source>
</evidence>